<dbReference type="EMBL" id="JBHRZH010000020">
    <property type="protein sequence ID" value="MFC3763789.1"/>
    <property type="molecule type" value="Genomic_DNA"/>
</dbReference>
<dbReference type="PROSITE" id="PS51186">
    <property type="entry name" value="GNAT"/>
    <property type="match status" value="2"/>
</dbReference>
<name>A0ABV7YG59_9ACTN</name>
<feature type="domain" description="N-acetyltransferase" evidence="1">
    <location>
        <begin position="3"/>
        <end position="152"/>
    </location>
</feature>
<organism evidence="2 3">
    <name type="scientific">Tenggerimyces flavus</name>
    <dbReference type="NCBI Taxonomy" id="1708749"/>
    <lineage>
        <taxon>Bacteria</taxon>
        <taxon>Bacillati</taxon>
        <taxon>Actinomycetota</taxon>
        <taxon>Actinomycetes</taxon>
        <taxon>Propionibacteriales</taxon>
        <taxon>Nocardioidaceae</taxon>
        <taxon>Tenggerimyces</taxon>
    </lineage>
</organism>
<reference evidence="3" key="1">
    <citation type="journal article" date="2019" name="Int. J. Syst. Evol. Microbiol.">
        <title>The Global Catalogue of Microorganisms (GCM) 10K type strain sequencing project: providing services to taxonomists for standard genome sequencing and annotation.</title>
        <authorList>
            <consortium name="The Broad Institute Genomics Platform"/>
            <consortium name="The Broad Institute Genome Sequencing Center for Infectious Disease"/>
            <person name="Wu L."/>
            <person name="Ma J."/>
        </authorList>
    </citation>
    <scope>NUCLEOTIDE SEQUENCE [LARGE SCALE GENOMIC DNA]</scope>
    <source>
        <strain evidence="3">CGMCC 4.7241</strain>
    </source>
</reference>
<sequence length="297" mass="31590">MDASIRAYAAGDQAAVAEICVAALDIEGPGDAAIFLAVLGRRSGTWHVAVVDEVVVGVAIGSTSTAPAGLIGHVELLAVAPSFQGNGIGRLLLRSLENAHRDAGCVQVRVQGNPPSYAWPGIDTRYTVAICLVEREGYERFNDARDMDVPLSPAVVDTAADEARLAAAGIVVRRLEASDEPSIRPWLDTWGGSWRGEVLLTLESAPVGCHVALTSEGEWLGFAAHGVNHPRIFGPMGTAEASRRHGIGAVLLKRCLADQLAAGLPVSEIGWVGPHRFYARALGARFSRIFWLYRKAL</sequence>
<comment type="caution">
    <text evidence="2">The sequence shown here is derived from an EMBL/GenBank/DDBJ whole genome shotgun (WGS) entry which is preliminary data.</text>
</comment>
<protein>
    <submittedName>
        <fullName evidence="2">GNAT family N-acetyltransferase</fullName>
        <ecNumber evidence="2">2.3.1.-</ecNumber>
    </submittedName>
</protein>
<dbReference type="RefSeq" id="WP_239553893.1">
    <property type="nucleotide sequence ID" value="NZ_JAFBCM010000001.1"/>
</dbReference>
<dbReference type="Proteomes" id="UP001595699">
    <property type="component" value="Unassembled WGS sequence"/>
</dbReference>
<dbReference type="Pfam" id="PF00583">
    <property type="entry name" value="Acetyltransf_1"/>
    <property type="match status" value="1"/>
</dbReference>
<dbReference type="InterPro" id="IPR000182">
    <property type="entry name" value="GNAT_dom"/>
</dbReference>
<dbReference type="EC" id="2.3.1.-" evidence="2"/>
<dbReference type="SUPFAM" id="SSF55729">
    <property type="entry name" value="Acyl-CoA N-acyltransferases (Nat)"/>
    <property type="match status" value="1"/>
</dbReference>
<dbReference type="GO" id="GO:0016746">
    <property type="term" value="F:acyltransferase activity"/>
    <property type="evidence" value="ECO:0007669"/>
    <property type="project" value="UniProtKB-KW"/>
</dbReference>
<keyword evidence="2" id="KW-0012">Acyltransferase</keyword>
<keyword evidence="3" id="KW-1185">Reference proteome</keyword>
<evidence type="ECO:0000259" key="1">
    <source>
        <dbReference type="PROSITE" id="PS51186"/>
    </source>
</evidence>
<accession>A0ABV7YG59</accession>
<gene>
    <name evidence="2" type="ORF">ACFOUW_23320</name>
</gene>
<evidence type="ECO:0000313" key="2">
    <source>
        <dbReference type="EMBL" id="MFC3763789.1"/>
    </source>
</evidence>
<dbReference type="Gene3D" id="3.40.630.30">
    <property type="match status" value="2"/>
</dbReference>
<dbReference type="InterPro" id="IPR016181">
    <property type="entry name" value="Acyl_CoA_acyltransferase"/>
</dbReference>
<keyword evidence="2" id="KW-0808">Transferase</keyword>
<feature type="domain" description="N-acetyltransferase" evidence="1">
    <location>
        <begin position="170"/>
        <end position="297"/>
    </location>
</feature>
<proteinExistence type="predicted"/>
<evidence type="ECO:0000313" key="3">
    <source>
        <dbReference type="Proteomes" id="UP001595699"/>
    </source>
</evidence>
<dbReference type="CDD" id="cd04301">
    <property type="entry name" value="NAT_SF"/>
    <property type="match status" value="1"/>
</dbReference>